<evidence type="ECO:0000313" key="1">
    <source>
        <dbReference type="EMBL" id="UFP96879.1"/>
    </source>
</evidence>
<gene>
    <name evidence="1" type="ORF">ISF26_02000</name>
</gene>
<accession>A0ABY3PTR6</accession>
<name>A0ABY3PTR6_9CYAN</name>
<sequence>MVRLDLGSLPWSGETPDKLRESRQLFYAGLTQARDEINML</sequence>
<dbReference type="Proteomes" id="UP001054846">
    <property type="component" value="Chromosome"/>
</dbReference>
<keyword evidence="2" id="KW-1185">Reference proteome</keyword>
<proteinExistence type="predicted"/>
<reference evidence="1 2" key="1">
    <citation type="journal article" date="2021" name="Genome Biol. Evol.">
        <title>Complete Genome Sequencing of a Novel Gloeobacter Species from a Waterfall Cave in Mexico.</title>
        <authorList>
            <person name="Saw J.H."/>
            <person name="Cardona T."/>
            <person name="Montejano G."/>
        </authorList>
    </citation>
    <scope>NUCLEOTIDE SEQUENCE [LARGE SCALE GENOMIC DNA]</scope>
    <source>
        <strain evidence="1">MG652769</strain>
    </source>
</reference>
<evidence type="ECO:0000313" key="2">
    <source>
        <dbReference type="Proteomes" id="UP001054846"/>
    </source>
</evidence>
<protein>
    <submittedName>
        <fullName evidence="1">Uncharacterized protein</fullName>
    </submittedName>
</protein>
<organism evidence="1 2">
    <name type="scientific">Gloeobacter morelensis MG652769</name>
    <dbReference type="NCBI Taxonomy" id="2781736"/>
    <lineage>
        <taxon>Bacteria</taxon>
        <taxon>Bacillati</taxon>
        <taxon>Cyanobacteriota</taxon>
        <taxon>Cyanophyceae</taxon>
        <taxon>Gloeobacterales</taxon>
        <taxon>Gloeobacteraceae</taxon>
        <taxon>Gloeobacter</taxon>
        <taxon>Gloeobacter morelensis</taxon>
    </lineage>
</organism>
<dbReference type="EMBL" id="CP063845">
    <property type="protein sequence ID" value="UFP96879.1"/>
    <property type="molecule type" value="Genomic_DNA"/>
</dbReference>